<evidence type="ECO:0000313" key="5">
    <source>
        <dbReference type="Proteomes" id="UP000230553"/>
    </source>
</evidence>
<dbReference type="SUPFAM" id="SSF51905">
    <property type="entry name" value="FAD/NAD(P)-binding domain"/>
    <property type="match status" value="1"/>
</dbReference>
<accession>A0A2M7TGA3</accession>
<comment type="caution">
    <text evidence="4">The sequence shown here is derived from an EMBL/GenBank/DDBJ whole genome shotgun (WGS) entry which is preliminary data.</text>
</comment>
<evidence type="ECO:0000256" key="2">
    <source>
        <dbReference type="ARBA" id="ARBA00023002"/>
    </source>
</evidence>
<dbReference type="InterPro" id="IPR036188">
    <property type="entry name" value="FAD/NAD-bd_sf"/>
</dbReference>
<dbReference type="AlphaFoldDB" id="A0A2M7TGA3"/>
<evidence type="ECO:0000313" key="4">
    <source>
        <dbReference type="EMBL" id="PIZ44599.1"/>
    </source>
</evidence>
<dbReference type="PANTHER" id="PTHR48105">
    <property type="entry name" value="THIOREDOXIN REDUCTASE 1-RELATED-RELATED"/>
    <property type="match status" value="1"/>
</dbReference>
<dbReference type="Pfam" id="PF07992">
    <property type="entry name" value="Pyr_redox_2"/>
    <property type="match status" value="1"/>
</dbReference>
<evidence type="ECO:0000256" key="1">
    <source>
        <dbReference type="ARBA" id="ARBA00022630"/>
    </source>
</evidence>
<protein>
    <submittedName>
        <fullName evidence="4">Pyridine nucleotide-disulfide oxidoreductase</fullName>
    </submittedName>
</protein>
<feature type="domain" description="FAD/NAD(P)-binding" evidence="3">
    <location>
        <begin position="3"/>
        <end position="287"/>
    </location>
</feature>
<dbReference type="Gene3D" id="3.50.50.60">
    <property type="entry name" value="FAD/NAD(P)-binding domain"/>
    <property type="match status" value="2"/>
</dbReference>
<reference evidence="5" key="1">
    <citation type="submission" date="2017-09" db="EMBL/GenBank/DDBJ databases">
        <title>Depth-based differentiation of microbial function through sediment-hosted aquifers and enrichment of novel symbionts in the deep terrestrial subsurface.</title>
        <authorList>
            <person name="Probst A.J."/>
            <person name="Ladd B."/>
            <person name="Jarett J.K."/>
            <person name="Geller-Mcgrath D.E."/>
            <person name="Sieber C.M.K."/>
            <person name="Emerson J.B."/>
            <person name="Anantharaman K."/>
            <person name="Thomas B.C."/>
            <person name="Malmstrom R."/>
            <person name="Stieglmeier M."/>
            <person name="Klingl A."/>
            <person name="Woyke T."/>
            <person name="Ryan C.M."/>
            <person name="Banfield J.F."/>
        </authorList>
    </citation>
    <scope>NUCLEOTIDE SEQUENCE [LARGE SCALE GENOMIC DNA]</scope>
</reference>
<sequence>MYELIIVGGGPAAISAGIVAARKKIKTLVIADSFGGQWITAGDIQNFIGIKSVSGFNLAKNLEAHLRAQEGIEIKQAAVSKITKKDGEFSIATDNGEIFETKTVLVVSGSSHRKLNVPGEKEFEGRGVFYCATCDAPLMKDKIVAVVGGGNSAFESAISLLDYASRVYVLDRAEILKADEVNQEKVRNSGKAEIIPGISITEIFGDKAVSGLKYQNYEGGEIKELTVEGIFISINRVANCGIASELVEINESGEIVVDPKTQKTSVDGIWAAGDVTDVLYKQGNIAIGDAMKAALNIYSYLRIENK</sequence>
<evidence type="ECO:0000259" key="3">
    <source>
        <dbReference type="Pfam" id="PF07992"/>
    </source>
</evidence>
<organism evidence="4 5">
    <name type="scientific">Candidatus Wolfebacteria bacterium CG_4_10_14_0_2_um_filter_39_18</name>
    <dbReference type="NCBI Taxonomy" id="1975061"/>
    <lineage>
        <taxon>Bacteria</taxon>
        <taxon>Candidatus Wolfeibacteriota</taxon>
    </lineage>
</organism>
<dbReference type="EMBL" id="PFNM01000042">
    <property type="protein sequence ID" value="PIZ44599.1"/>
    <property type="molecule type" value="Genomic_DNA"/>
</dbReference>
<dbReference type="InterPro" id="IPR050097">
    <property type="entry name" value="Ferredoxin-NADP_redctase_2"/>
</dbReference>
<dbReference type="Proteomes" id="UP000230553">
    <property type="component" value="Unassembled WGS sequence"/>
</dbReference>
<dbReference type="InterPro" id="IPR023753">
    <property type="entry name" value="FAD/NAD-binding_dom"/>
</dbReference>
<keyword evidence="2" id="KW-0560">Oxidoreductase</keyword>
<name>A0A2M7TGA3_9BACT</name>
<proteinExistence type="predicted"/>
<dbReference type="PRINTS" id="PR00368">
    <property type="entry name" value="FADPNR"/>
</dbReference>
<dbReference type="PRINTS" id="PR00469">
    <property type="entry name" value="PNDRDTASEII"/>
</dbReference>
<dbReference type="GO" id="GO:0016491">
    <property type="term" value="F:oxidoreductase activity"/>
    <property type="evidence" value="ECO:0007669"/>
    <property type="project" value="UniProtKB-KW"/>
</dbReference>
<gene>
    <name evidence="4" type="ORF">COY31_02315</name>
</gene>
<keyword evidence="1" id="KW-0285">Flavoprotein</keyword>